<dbReference type="EC" id="3.4.21.100" evidence="12"/>
<keyword evidence="13" id="KW-1185">Reference proteome</keyword>
<feature type="domain" description="Peptidase S53" evidence="11">
    <location>
        <begin position="216"/>
        <end position="543"/>
    </location>
</feature>
<evidence type="ECO:0000256" key="1">
    <source>
        <dbReference type="ARBA" id="ARBA00022670"/>
    </source>
</evidence>
<feature type="binding site" evidence="7">
    <location>
        <position position="524"/>
    </location>
    <ligand>
        <name>Ca(2+)</name>
        <dbReference type="ChEBI" id="CHEBI:29108"/>
    </ligand>
</feature>
<comment type="caution">
    <text evidence="12">The sequence shown here is derived from an EMBL/GenBank/DDBJ whole genome shotgun (WGS) entry which is preliminary data.</text>
</comment>
<reference evidence="12 13" key="1">
    <citation type="submission" date="2024-06" db="EMBL/GenBank/DDBJ databases">
        <title>Sorghum-associated microbial communities from plants grown in Nebraska, USA.</title>
        <authorList>
            <person name="Schachtman D."/>
        </authorList>
    </citation>
    <scope>NUCLEOTIDE SEQUENCE [LARGE SCALE GENOMIC DNA]</scope>
    <source>
        <strain evidence="12 13">1757</strain>
    </source>
</reference>
<keyword evidence="5 7" id="KW-0106">Calcium</keyword>
<evidence type="ECO:0000313" key="13">
    <source>
        <dbReference type="Proteomes" id="UP001549251"/>
    </source>
</evidence>
<feature type="active site" description="Charge relay system" evidence="7">
    <location>
        <position position="473"/>
    </location>
</feature>
<keyword evidence="10" id="KW-0732">Signal</keyword>
<evidence type="ECO:0000256" key="4">
    <source>
        <dbReference type="ARBA" id="ARBA00022825"/>
    </source>
</evidence>
<comment type="caution">
    <text evidence="8">Lacks conserved residue(s) required for the propagation of feature annotation.</text>
</comment>
<dbReference type="PANTHER" id="PTHR14218">
    <property type="entry name" value="PROTEASE S8 TRIPEPTIDYL PEPTIDASE I CLN2"/>
    <property type="match status" value="1"/>
</dbReference>
<comment type="similarity">
    <text evidence="8">Belongs to the peptidase S8 family.</text>
</comment>
<keyword evidence="6" id="KW-0865">Zymogen</keyword>
<dbReference type="InterPro" id="IPR050819">
    <property type="entry name" value="Tripeptidyl-peptidase_I"/>
</dbReference>
<evidence type="ECO:0000256" key="2">
    <source>
        <dbReference type="ARBA" id="ARBA00022723"/>
    </source>
</evidence>
<feature type="signal peptide" evidence="10">
    <location>
        <begin position="1"/>
        <end position="25"/>
    </location>
</feature>
<name>A0ABV2PUP5_9GAMM</name>
<dbReference type="RefSeq" id="WP_354547248.1">
    <property type="nucleotide sequence ID" value="NZ_JBEPSD010000001.1"/>
</dbReference>
<evidence type="ECO:0000256" key="7">
    <source>
        <dbReference type="PROSITE-ProRule" id="PRU01032"/>
    </source>
</evidence>
<gene>
    <name evidence="12" type="ORF">ABIE04_000739</name>
</gene>
<keyword evidence="2 7" id="KW-0479">Metal-binding</keyword>
<dbReference type="CDD" id="cd11377">
    <property type="entry name" value="Pro-peptidase_S53"/>
    <property type="match status" value="1"/>
</dbReference>
<dbReference type="PANTHER" id="PTHR14218:SF15">
    <property type="entry name" value="TRIPEPTIDYL-PEPTIDASE 1"/>
    <property type="match status" value="1"/>
</dbReference>
<feature type="binding site" evidence="7">
    <location>
        <position position="526"/>
    </location>
    <ligand>
        <name>Ca(2+)</name>
        <dbReference type="ChEBI" id="CHEBI:29108"/>
    </ligand>
</feature>
<evidence type="ECO:0000259" key="11">
    <source>
        <dbReference type="PROSITE" id="PS51695"/>
    </source>
</evidence>
<evidence type="ECO:0000256" key="8">
    <source>
        <dbReference type="PROSITE-ProRule" id="PRU01240"/>
    </source>
</evidence>
<dbReference type="Pfam" id="PF09286">
    <property type="entry name" value="Pro-kuma_activ"/>
    <property type="match status" value="1"/>
</dbReference>
<keyword evidence="1 7" id="KW-0645">Protease</keyword>
<feature type="active site" description="Charge relay system" evidence="7">
    <location>
        <position position="285"/>
    </location>
</feature>
<keyword evidence="4 7" id="KW-0720">Serine protease</keyword>
<dbReference type="SUPFAM" id="SSF52743">
    <property type="entry name" value="Subtilisin-like"/>
    <property type="match status" value="1"/>
</dbReference>
<dbReference type="CDD" id="cd04056">
    <property type="entry name" value="Peptidases_S53"/>
    <property type="match status" value="1"/>
</dbReference>
<proteinExistence type="inferred from homology"/>
<feature type="active site" description="Charge relay system" evidence="7">
    <location>
        <position position="289"/>
    </location>
</feature>
<feature type="region of interest" description="Disordered" evidence="9">
    <location>
        <begin position="422"/>
        <end position="441"/>
    </location>
</feature>
<dbReference type="InterPro" id="IPR023828">
    <property type="entry name" value="Peptidase_S8_Ser-AS"/>
</dbReference>
<dbReference type="PROSITE" id="PS00138">
    <property type="entry name" value="SUBTILASE_SER"/>
    <property type="match status" value="1"/>
</dbReference>
<dbReference type="SUPFAM" id="SSF54897">
    <property type="entry name" value="Protease propeptides/inhibitors"/>
    <property type="match status" value="1"/>
</dbReference>
<dbReference type="InterPro" id="IPR036852">
    <property type="entry name" value="Peptidase_S8/S53_dom_sf"/>
</dbReference>
<keyword evidence="3 7" id="KW-0378">Hydrolase</keyword>
<dbReference type="Proteomes" id="UP001549251">
    <property type="component" value="Unassembled WGS sequence"/>
</dbReference>
<evidence type="ECO:0000256" key="3">
    <source>
        <dbReference type="ARBA" id="ARBA00022801"/>
    </source>
</evidence>
<dbReference type="EMBL" id="JBEPSD010000001">
    <property type="protein sequence ID" value="MET4568412.1"/>
    <property type="molecule type" value="Genomic_DNA"/>
</dbReference>
<dbReference type="GO" id="GO:0016787">
    <property type="term" value="F:hydrolase activity"/>
    <property type="evidence" value="ECO:0007669"/>
    <property type="project" value="UniProtKB-KW"/>
</dbReference>
<feature type="binding site" evidence="7">
    <location>
        <position position="510"/>
    </location>
    <ligand>
        <name>Ca(2+)</name>
        <dbReference type="ChEBI" id="CHEBI:29108"/>
    </ligand>
</feature>
<sequence>MQMKKTSLCLAMGAIWALASTVASAAGVDATWKTTATHAHVPAASVNMSDLVAFDMPLHVQVALKIQNKGALDDFIAAAHNPASPLFRAKLQAGDVAKNFLPSQAQAQAVADYLSRAGFTNVSVSANRLLVSADGTAGNARTAFGTRFVKASDASGHAAYANIDDARVPAALADAVLSVSGLQTVTHPHTMIVAASTQGRVEKGKPGGGGGVTLVGHNPTTFPAIYNAGSTPAASTITVGIISDGNMTQPLKDLNQFTSSNGLPAVNTQVVTVGTPGTDTSGTPEWDLDSQDIVGMSGGVGKLIFYAANSLTNSALTAAFNQVVSDNQAQVINVSLGECETSAYQDGSMAADDQIFALGVAQGQTFSISTGDSGSNECTKAPGGTTPSYPASSPYVIAVSGTSLSTGTSNSWVSETLWSKAGGSPSTVEPKPSWQTQGGGTTRDVADVAFDADPNSGAIIIVNGSNAQYGGTSLAAPLFAAIWARMLAAHPTLGFAGPHLYSVSTASYHDITSGSNGGETATVGWDYASGFGSGIVSALNAGL</sequence>
<evidence type="ECO:0000256" key="6">
    <source>
        <dbReference type="ARBA" id="ARBA00023145"/>
    </source>
</evidence>
<feature type="binding site" evidence="7">
    <location>
        <position position="511"/>
    </location>
    <ligand>
        <name>Ca(2+)</name>
        <dbReference type="ChEBI" id="CHEBI:29108"/>
    </ligand>
</feature>
<evidence type="ECO:0000256" key="10">
    <source>
        <dbReference type="SAM" id="SignalP"/>
    </source>
</evidence>
<dbReference type="InterPro" id="IPR015366">
    <property type="entry name" value="S53_propep"/>
</dbReference>
<dbReference type="SMART" id="SM00944">
    <property type="entry name" value="Pro-kuma_activ"/>
    <property type="match status" value="1"/>
</dbReference>
<dbReference type="InterPro" id="IPR030400">
    <property type="entry name" value="Sedolisin_dom"/>
</dbReference>
<evidence type="ECO:0000256" key="9">
    <source>
        <dbReference type="SAM" id="MobiDB-lite"/>
    </source>
</evidence>
<evidence type="ECO:0000313" key="12">
    <source>
        <dbReference type="EMBL" id="MET4568412.1"/>
    </source>
</evidence>
<evidence type="ECO:0000256" key="5">
    <source>
        <dbReference type="ARBA" id="ARBA00022837"/>
    </source>
</evidence>
<dbReference type="PROSITE" id="PS51695">
    <property type="entry name" value="SEDOLISIN"/>
    <property type="match status" value="1"/>
</dbReference>
<accession>A0ABV2PUP5</accession>
<feature type="chain" id="PRO_5046475221" evidence="10">
    <location>
        <begin position="26"/>
        <end position="543"/>
    </location>
</feature>
<dbReference type="Gene3D" id="3.40.50.200">
    <property type="entry name" value="Peptidase S8/S53 domain"/>
    <property type="match status" value="1"/>
</dbReference>
<organism evidence="12 13">
    <name type="scientific">Rhodanobacter soli</name>
    <dbReference type="NCBI Taxonomy" id="590609"/>
    <lineage>
        <taxon>Bacteria</taxon>
        <taxon>Pseudomonadati</taxon>
        <taxon>Pseudomonadota</taxon>
        <taxon>Gammaproteobacteria</taxon>
        <taxon>Lysobacterales</taxon>
        <taxon>Rhodanobacteraceae</taxon>
        <taxon>Rhodanobacter</taxon>
    </lineage>
</organism>
<dbReference type="PROSITE" id="PS51892">
    <property type="entry name" value="SUBTILASE"/>
    <property type="match status" value="1"/>
</dbReference>
<protein>
    <submittedName>
        <fullName evidence="12">Pseudomonalisin</fullName>
        <ecNumber evidence="12">3.4.21.100</ecNumber>
    </submittedName>
</protein>
<comment type="cofactor">
    <cofactor evidence="7">
        <name>Ca(2+)</name>
        <dbReference type="ChEBI" id="CHEBI:29108"/>
    </cofactor>
    <text evidence="7">Binds 1 Ca(2+) ion per subunit.</text>
</comment>